<dbReference type="STRING" id="67285.AQI88_41035"/>
<dbReference type="SUPFAM" id="SSF53474">
    <property type="entry name" value="alpha/beta-Hydrolases"/>
    <property type="match status" value="1"/>
</dbReference>
<dbReference type="OrthoDB" id="3601157at2"/>
<sequence length="278" mass="30654">MPNEGSWNVISAPKSNRIVLGVDFPAAGRREAGFGDLAAKVGPAWSDYGFLQTTPPSVRLSERPSGDFYTEHWIQGGEWEKYEVVAVLGYCVGSVYAAEIAQRLTRWQSTEPKVVLFDPQLTDSQLLAMEMHKMIGMAGPIFSDDEAERARQSATEIIETHSGGLVDAAIEIVGLYRDMATIAFKRLGLADARRDEVVLLFESYMTWLSAAAQVDPSTVWRRSTAITSSDWATMESRGDTTVLNAAKVIGRKFPLEVSHADLMRSDSAVRILLDEGEF</sequence>
<name>A0A101N5D4_9ACTN</name>
<organism evidence="1 2">
    <name type="scientific">Streptomyces cellostaticus</name>
    <dbReference type="NCBI Taxonomy" id="67285"/>
    <lineage>
        <taxon>Bacteria</taxon>
        <taxon>Bacillati</taxon>
        <taxon>Actinomycetota</taxon>
        <taxon>Actinomycetes</taxon>
        <taxon>Kitasatosporales</taxon>
        <taxon>Streptomycetaceae</taxon>
        <taxon>Streptomyces</taxon>
    </lineage>
</organism>
<reference evidence="1 2" key="1">
    <citation type="submission" date="2015-10" db="EMBL/GenBank/DDBJ databases">
        <title>Draft genome sequence of Streptomyces cellostaticus DSM 40189, type strain for the species Streptomyces cellostaticus.</title>
        <authorList>
            <person name="Ruckert C."/>
            <person name="Winkler A."/>
            <person name="Kalinowski J."/>
            <person name="Kampfer P."/>
            <person name="Glaeser S."/>
        </authorList>
    </citation>
    <scope>NUCLEOTIDE SEQUENCE [LARGE SCALE GENOMIC DNA]</scope>
    <source>
        <strain evidence="1 2">DSM 40189</strain>
    </source>
</reference>
<dbReference type="Proteomes" id="UP000054241">
    <property type="component" value="Unassembled WGS sequence"/>
</dbReference>
<accession>A0A101N5D4</accession>
<dbReference type="InterPro" id="IPR029058">
    <property type="entry name" value="AB_hydrolase_fold"/>
</dbReference>
<evidence type="ECO:0000313" key="2">
    <source>
        <dbReference type="Proteomes" id="UP000054241"/>
    </source>
</evidence>
<dbReference type="AlphaFoldDB" id="A0A101N5D4"/>
<comment type="caution">
    <text evidence="1">The sequence shown here is derived from an EMBL/GenBank/DDBJ whole genome shotgun (WGS) entry which is preliminary data.</text>
</comment>
<keyword evidence="2" id="KW-1185">Reference proteome</keyword>
<proteinExistence type="predicted"/>
<dbReference type="EMBL" id="LMWL01000106">
    <property type="protein sequence ID" value="KUM86794.1"/>
    <property type="molecule type" value="Genomic_DNA"/>
</dbReference>
<gene>
    <name evidence="1" type="ORF">AQI88_41035</name>
</gene>
<dbReference type="Gene3D" id="3.40.50.1820">
    <property type="entry name" value="alpha/beta hydrolase"/>
    <property type="match status" value="1"/>
</dbReference>
<dbReference type="RefSeq" id="WP_067010779.1">
    <property type="nucleotide sequence ID" value="NZ_BNDU01000007.1"/>
</dbReference>
<dbReference type="ESTHER" id="9actn-a0a101n5d4">
    <property type="family name" value="Dieckmann_Cyclase"/>
</dbReference>
<evidence type="ECO:0000313" key="1">
    <source>
        <dbReference type="EMBL" id="KUM86794.1"/>
    </source>
</evidence>
<evidence type="ECO:0008006" key="3">
    <source>
        <dbReference type="Google" id="ProtNLM"/>
    </source>
</evidence>
<protein>
    <recommendedName>
        <fullName evidence="3">Thioesterase domain-containing protein</fullName>
    </recommendedName>
</protein>